<dbReference type="Pfam" id="PF12833">
    <property type="entry name" value="HTH_18"/>
    <property type="match status" value="1"/>
</dbReference>
<keyword evidence="6" id="KW-1185">Reference proteome</keyword>
<dbReference type="EMBL" id="JBHLWO010000004">
    <property type="protein sequence ID" value="MFC0321092.1"/>
    <property type="molecule type" value="Genomic_DNA"/>
</dbReference>
<name>A0ABV6HQF4_9SPHI</name>
<proteinExistence type="predicted"/>
<keyword evidence="3" id="KW-0804">Transcription</keyword>
<keyword evidence="1" id="KW-0805">Transcription regulation</keyword>
<evidence type="ECO:0000256" key="3">
    <source>
        <dbReference type="ARBA" id="ARBA00023163"/>
    </source>
</evidence>
<protein>
    <submittedName>
        <fullName evidence="5">Helix-turn-helix transcriptional regulator</fullName>
    </submittedName>
</protein>
<gene>
    <name evidence="5" type="ORF">ACFFI0_22415</name>
</gene>
<dbReference type="InterPro" id="IPR009057">
    <property type="entry name" value="Homeodomain-like_sf"/>
</dbReference>
<organism evidence="5 6">
    <name type="scientific">Olivibacter oleidegradans</name>
    <dbReference type="NCBI Taxonomy" id="760123"/>
    <lineage>
        <taxon>Bacteria</taxon>
        <taxon>Pseudomonadati</taxon>
        <taxon>Bacteroidota</taxon>
        <taxon>Sphingobacteriia</taxon>
        <taxon>Sphingobacteriales</taxon>
        <taxon>Sphingobacteriaceae</taxon>
        <taxon>Olivibacter</taxon>
    </lineage>
</organism>
<evidence type="ECO:0000313" key="6">
    <source>
        <dbReference type="Proteomes" id="UP001589774"/>
    </source>
</evidence>
<dbReference type="PROSITE" id="PS01124">
    <property type="entry name" value="HTH_ARAC_FAMILY_2"/>
    <property type="match status" value="1"/>
</dbReference>
<dbReference type="InterPro" id="IPR053142">
    <property type="entry name" value="PchR_regulatory_protein"/>
</dbReference>
<sequence length="347" mass="40677">MYIYSKLIESETVVCDIRLDNAYNQEELVTESQVNETSERADIQSKSRYSSGFLMLETYFSIRKKVTDQFIVEGEHIQLSFFLNGKSRMMEPLQDSSCDLDIGIMRRNYFKDYHRNFDMRGGNEVNYVAIYLSSDFFRKLVEKEHWAAKDSLVQRVLKRDESGSNDEICAISLPVLKILQELFRSTYDGLHQRYFIELKLKELLFLSYVEHTQLDTTYKGLENTLYTTLEKVKAYLTTHFDNPPTIKQLSRMFSLNELKLKQGFKNLYGTTIYAYVIHLRMQQAEKMLLEDYSVNEMSSILGYRSVSHFISTYKKHFGYTPKQALKRISQSLPLFVAFLNGCLDHSL</sequence>
<dbReference type="PANTHER" id="PTHR47893:SF1">
    <property type="entry name" value="REGULATORY PROTEIN PCHR"/>
    <property type="match status" value="1"/>
</dbReference>
<evidence type="ECO:0000256" key="2">
    <source>
        <dbReference type="ARBA" id="ARBA00023125"/>
    </source>
</evidence>
<dbReference type="PROSITE" id="PS00041">
    <property type="entry name" value="HTH_ARAC_FAMILY_1"/>
    <property type="match status" value="1"/>
</dbReference>
<dbReference type="SMART" id="SM00342">
    <property type="entry name" value="HTH_ARAC"/>
    <property type="match status" value="1"/>
</dbReference>
<dbReference type="InterPro" id="IPR018060">
    <property type="entry name" value="HTH_AraC"/>
</dbReference>
<evidence type="ECO:0000256" key="1">
    <source>
        <dbReference type="ARBA" id="ARBA00023015"/>
    </source>
</evidence>
<accession>A0ABV6HQF4</accession>
<keyword evidence="2" id="KW-0238">DNA-binding</keyword>
<reference evidence="5 6" key="1">
    <citation type="submission" date="2024-09" db="EMBL/GenBank/DDBJ databases">
        <authorList>
            <person name="Sun Q."/>
            <person name="Mori K."/>
        </authorList>
    </citation>
    <scope>NUCLEOTIDE SEQUENCE [LARGE SCALE GENOMIC DNA]</scope>
    <source>
        <strain evidence="5 6">CCM 7765</strain>
    </source>
</reference>
<dbReference type="Gene3D" id="1.10.10.60">
    <property type="entry name" value="Homeodomain-like"/>
    <property type="match status" value="1"/>
</dbReference>
<evidence type="ECO:0000313" key="5">
    <source>
        <dbReference type="EMBL" id="MFC0321092.1"/>
    </source>
</evidence>
<dbReference type="Proteomes" id="UP001589774">
    <property type="component" value="Unassembled WGS sequence"/>
</dbReference>
<dbReference type="SUPFAM" id="SSF46689">
    <property type="entry name" value="Homeodomain-like"/>
    <property type="match status" value="2"/>
</dbReference>
<comment type="caution">
    <text evidence="5">The sequence shown here is derived from an EMBL/GenBank/DDBJ whole genome shotgun (WGS) entry which is preliminary data.</text>
</comment>
<feature type="domain" description="HTH araC/xylS-type" evidence="4">
    <location>
        <begin position="230"/>
        <end position="327"/>
    </location>
</feature>
<dbReference type="RefSeq" id="WP_130858008.1">
    <property type="nucleotide sequence ID" value="NZ_JBHLWO010000004.1"/>
</dbReference>
<dbReference type="InterPro" id="IPR018062">
    <property type="entry name" value="HTH_AraC-typ_CS"/>
</dbReference>
<dbReference type="PANTHER" id="PTHR47893">
    <property type="entry name" value="REGULATORY PROTEIN PCHR"/>
    <property type="match status" value="1"/>
</dbReference>
<evidence type="ECO:0000259" key="4">
    <source>
        <dbReference type="PROSITE" id="PS01124"/>
    </source>
</evidence>